<reference evidence="5" key="1">
    <citation type="submission" date="2015-04" db="UniProtKB">
        <authorList>
            <consortium name="EnsemblPlants"/>
        </authorList>
    </citation>
    <scope>IDENTIFICATION</scope>
</reference>
<dbReference type="InterPro" id="IPR001394">
    <property type="entry name" value="Peptidase_C19_UCH"/>
</dbReference>
<dbReference type="InterPro" id="IPR002110">
    <property type="entry name" value="Ankyrin_rpt"/>
</dbReference>
<dbReference type="Proteomes" id="UP000026962">
    <property type="component" value="Chromosome 2"/>
</dbReference>
<dbReference type="GO" id="GO:0016579">
    <property type="term" value="P:protein deubiquitination"/>
    <property type="evidence" value="ECO:0007669"/>
    <property type="project" value="InterPro"/>
</dbReference>
<feature type="region of interest" description="Disordered" evidence="3">
    <location>
        <begin position="720"/>
        <end position="740"/>
    </location>
</feature>
<dbReference type="InterPro" id="IPR018200">
    <property type="entry name" value="USP_CS"/>
</dbReference>
<evidence type="ECO:0000256" key="1">
    <source>
        <dbReference type="ARBA" id="ARBA00009085"/>
    </source>
</evidence>
<feature type="compositionally biased region" description="Low complexity" evidence="3">
    <location>
        <begin position="603"/>
        <end position="657"/>
    </location>
</feature>
<evidence type="ECO:0000256" key="3">
    <source>
        <dbReference type="SAM" id="MobiDB-lite"/>
    </source>
</evidence>
<dbReference type="PROSITE" id="PS50088">
    <property type="entry name" value="ANK_REPEAT"/>
    <property type="match status" value="1"/>
</dbReference>
<dbReference type="eggNOG" id="KOG1873">
    <property type="taxonomic scope" value="Eukaryota"/>
</dbReference>
<dbReference type="HOGENOM" id="CLU_381913_0_0_1"/>
<comment type="similarity">
    <text evidence="1">Belongs to the peptidase C19 family.</text>
</comment>
<feature type="region of interest" description="Disordered" evidence="3">
    <location>
        <begin position="106"/>
        <end position="142"/>
    </location>
</feature>
<evidence type="ECO:0000256" key="2">
    <source>
        <dbReference type="PROSITE-ProRule" id="PRU00023"/>
    </source>
</evidence>
<dbReference type="InterPro" id="IPR038765">
    <property type="entry name" value="Papain-like_cys_pep_sf"/>
</dbReference>
<reference evidence="5" key="2">
    <citation type="submission" date="2018-05" db="EMBL/GenBank/DDBJ databases">
        <title>OpunRS2 (Oryza punctata Reference Sequence Version 2).</title>
        <authorList>
            <person name="Zhang J."/>
            <person name="Kudrna D."/>
            <person name="Lee S."/>
            <person name="Talag J."/>
            <person name="Welchert J."/>
            <person name="Wing R.A."/>
        </authorList>
    </citation>
    <scope>NUCLEOTIDE SEQUENCE [LARGE SCALE GENOMIC DNA]</scope>
</reference>
<dbReference type="PROSITE" id="PS00973">
    <property type="entry name" value="USP_2"/>
    <property type="match status" value="1"/>
</dbReference>
<dbReference type="PANTHER" id="PTHR46224:SF68">
    <property type="entry name" value="OS08G0325400 PROTEIN"/>
    <property type="match status" value="1"/>
</dbReference>
<evidence type="ECO:0000313" key="5">
    <source>
        <dbReference type="EnsemblPlants" id="OPUNC02G06650.1"/>
    </source>
</evidence>
<dbReference type="EnsemblPlants" id="OPUNC02G06650.1">
    <property type="protein sequence ID" value="OPUNC02G06650.1"/>
    <property type="gene ID" value="OPUNC02G06650"/>
</dbReference>
<dbReference type="InterPro" id="IPR036770">
    <property type="entry name" value="Ankyrin_rpt-contain_sf"/>
</dbReference>
<dbReference type="PROSITE" id="PS50235">
    <property type="entry name" value="USP_3"/>
    <property type="match status" value="1"/>
</dbReference>
<dbReference type="SUPFAM" id="SSF48403">
    <property type="entry name" value="Ankyrin repeat"/>
    <property type="match status" value="1"/>
</dbReference>
<feature type="compositionally biased region" description="Basic and acidic residues" evidence="3">
    <location>
        <begin position="663"/>
        <end position="673"/>
    </location>
</feature>
<dbReference type="InterPro" id="IPR051616">
    <property type="entry name" value="Cul2-RING_E3_ligase_SR"/>
</dbReference>
<keyword evidence="2" id="KW-0040">ANK repeat</keyword>
<dbReference type="Gene3D" id="3.90.70.10">
    <property type="entry name" value="Cysteine proteinases"/>
    <property type="match status" value="1"/>
</dbReference>
<dbReference type="Gramene" id="OPUNC02G06650.1">
    <property type="protein sequence ID" value="OPUNC02G06650.1"/>
    <property type="gene ID" value="OPUNC02G06650"/>
</dbReference>
<proteinExistence type="inferred from homology"/>
<name>A0A0E0JWW4_ORYPU</name>
<dbReference type="PROSITE" id="PS50297">
    <property type="entry name" value="ANK_REP_REGION"/>
    <property type="match status" value="1"/>
</dbReference>
<dbReference type="GO" id="GO:0004843">
    <property type="term" value="F:cysteine-type deubiquitinase activity"/>
    <property type="evidence" value="ECO:0007669"/>
    <property type="project" value="InterPro"/>
</dbReference>
<evidence type="ECO:0000259" key="4">
    <source>
        <dbReference type="PROSITE" id="PS50235"/>
    </source>
</evidence>
<keyword evidence="6" id="KW-1185">Reference proteome</keyword>
<feature type="repeat" description="ANK" evidence="2">
    <location>
        <begin position="20"/>
        <end position="49"/>
    </location>
</feature>
<dbReference type="PANTHER" id="PTHR46224">
    <property type="entry name" value="ANKYRIN REPEAT FAMILY PROTEIN"/>
    <property type="match status" value="1"/>
</dbReference>
<dbReference type="SMART" id="SM00248">
    <property type="entry name" value="ANK"/>
    <property type="match status" value="2"/>
</dbReference>
<sequence>MIKQLLAKGAFVDPVAYCGTPLHIAATEGRDGAMKILLDHGADFDKMVDGETPLDAAKISGKLECVNLLIEGSIVCRHYSNQEVTDMKKKWIQILSSKTAVSCEHCWKDPPTKQQGAGSKERGGKEKKKKKGGGARGATAKEQAKVETSHIWACLVVGSDDYEKIEGHVRFKEMFDIQNYMDQRSLDTEKTIYQLVGIIQHVGTPRGGHYCAYVRAGKMEGQQKQSESSKSWFYASDEVIREACLDECSTDAYQYSANSTGEVLQPRTVAPVVTSPLPPPQVQIKPWEFQRDPNRNKRRSNAMSQEDDIIAQNIGVFLDRLKVYLKETARLFVQKLLTAELNLTDTAREHMQELAIVGSAQCLELKFLEMPKTHKLLKDYLKPPLTKSMVVFGHKGQPIWIPLPNKCALVQRLISDVLSKHRAGFSWEGELTLDDIEIYDDKVVITKIPKSFPIEPQISKEMIVAMEKDFDTIAQTIVKKFQSPMTSIPYFSPFYHMLSHMSQYAEWWSNGIEAEALRELIEHHPFLKPSMTRLNLLSGIFNAFRSYDAGDQAVLFKKILEDTSNSVSWIAKTRRSSNIMVRNVFIRKDQKQRHKQRQMASGPNPATWTATTETIAPAEPNPETGTTTTEATATADPNPGTGTATTEATTTADAAGTKPAIDPTRESRTESVRTADATGTEATTTADATNPNTEVTGYYLEIMGSLIEYLRHLSQHGSERSFDRPFSEQQSHPRKQHMKSLDETEVAGAILLDDEVMHVLTRLLVSSAMIGILCGIATKAATIHFKHKGTTTDGVGINNMVLRHLEVVRNWGAGACPGMFAESVK</sequence>
<dbReference type="Pfam" id="PF00443">
    <property type="entry name" value="UCH"/>
    <property type="match status" value="1"/>
</dbReference>
<dbReference type="InterPro" id="IPR028889">
    <property type="entry name" value="USP"/>
</dbReference>
<protein>
    <recommendedName>
        <fullName evidence="4">USP domain-containing protein</fullName>
    </recommendedName>
</protein>
<feature type="domain" description="USP" evidence="4">
    <location>
        <begin position="1"/>
        <end position="260"/>
    </location>
</feature>
<dbReference type="Gene3D" id="1.25.40.20">
    <property type="entry name" value="Ankyrin repeat-containing domain"/>
    <property type="match status" value="1"/>
</dbReference>
<organism evidence="5">
    <name type="scientific">Oryza punctata</name>
    <name type="common">Red rice</name>
    <dbReference type="NCBI Taxonomy" id="4537"/>
    <lineage>
        <taxon>Eukaryota</taxon>
        <taxon>Viridiplantae</taxon>
        <taxon>Streptophyta</taxon>
        <taxon>Embryophyta</taxon>
        <taxon>Tracheophyta</taxon>
        <taxon>Spermatophyta</taxon>
        <taxon>Magnoliopsida</taxon>
        <taxon>Liliopsida</taxon>
        <taxon>Poales</taxon>
        <taxon>Poaceae</taxon>
        <taxon>BOP clade</taxon>
        <taxon>Oryzoideae</taxon>
        <taxon>Oryzeae</taxon>
        <taxon>Oryzinae</taxon>
        <taxon>Oryza</taxon>
    </lineage>
</organism>
<dbReference type="Pfam" id="PF12796">
    <property type="entry name" value="Ank_2"/>
    <property type="match status" value="1"/>
</dbReference>
<feature type="compositionally biased region" description="Low complexity" evidence="3">
    <location>
        <begin position="674"/>
        <end position="690"/>
    </location>
</feature>
<evidence type="ECO:0000313" key="6">
    <source>
        <dbReference type="Proteomes" id="UP000026962"/>
    </source>
</evidence>
<accession>A0A0E0JWW4</accession>
<dbReference type="SUPFAM" id="SSF54001">
    <property type="entry name" value="Cysteine proteinases"/>
    <property type="match status" value="1"/>
</dbReference>
<dbReference type="AlphaFoldDB" id="A0A0E0JWW4"/>
<feature type="region of interest" description="Disordered" evidence="3">
    <location>
        <begin position="587"/>
        <end position="690"/>
    </location>
</feature>